<feature type="compositionally biased region" description="Acidic residues" evidence="5">
    <location>
        <begin position="829"/>
        <end position="840"/>
    </location>
</feature>
<dbReference type="GO" id="GO:0000976">
    <property type="term" value="F:transcription cis-regulatory region binding"/>
    <property type="evidence" value="ECO:0007669"/>
    <property type="project" value="TreeGrafter"/>
</dbReference>
<feature type="compositionally biased region" description="Basic and acidic residues" evidence="5">
    <location>
        <begin position="546"/>
        <end position="574"/>
    </location>
</feature>
<dbReference type="SUPFAM" id="SSF46689">
    <property type="entry name" value="Homeodomain-like"/>
    <property type="match status" value="1"/>
</dbReference>
<feature type="compositionally biased region" description="Acidic residues" evidence="5">
    <location>
        <begin position="132"/>
        <end position="149"/>
    </location>
</feature>
<evidence type="ECO:0000256" key="2">
    <source>
        <dbReference type="ARBA" id="ARBA00023125"/>
    </source>
</evidence>
<dbReference type="InterPro" id="IPR017930">
    <property type="entry name" value="Myb_dom"/>
</dbReference>
<keyword evidence="2" id="KW-0238">DNA-binding</keyword>
<dbReference type="SMART" id="SM00717">
    <property type="entry name" value="SANT"/>
    <property type="match status" value="2"/>
</dbReference>
<evidence type="ECO:0000259" key="7">
    <source>
        <dbReference type="PROSITE" id="PS51294"/>
    </source>
</evidence>
<feature type="coiled-coil region" evidence="4">
    <location>
        <begin position="470"/>
        <end position="497"/>
    </location>
</feature>
<reference evidence="8 9" key="1">
    <citation type="submission" date="2019-10" db="EMBL/GenBank/DDBJ databases">
        <authorList>
            <person name="Palmer J.M."/>
        </authorList>
    </citation>
    <scope>NUCLEOTIDE SEQUENCE [LARGE SCALE GENOMIC DNA]</scope>
    <source>
        <strain evidence="8 9">TWF694</strain>
    </source>
</reference>
<feature type="compositionally biased region" description="Acidic residues" evidence="5">
    <location>
        <begin position="852"/>
        <end position="876"/>
    </location>
</feature>
<feature type="region of interest" description="Disordered" evidence="5">
    <location>
        <begin position="679"/>
        <end position="888"/>
    </location>
</feature>
<dbReference type="AlphaFoldDB" id="A0AAV9WS18"/>
<dbReference type="EMBL" id="JAVHJO010000018">
    <property type="protein sequence ID" value="KAK6524169.1"/>
    <property type="molecule type" value="Genomic_DNA"/>
</dbReference>
<comment type="caution">
    <text evidence="8">The sequence shown here is derived from an EMBL/GenBank/DDBJ whole genome shotgun (WGS) entry which is preliminary data.</text>
</comment>
<keyword evidence="3" id="KW-0539">Nucleus</keyword>
<feature type="compositionally biased region" description="Low complexity" evidence="5">
    <location>
        <begin position="12"/>
        <end position="35"/>
    </location>
</feature>
<dbReference type="PANTHER" id="PTHR46380">
    <property type="entry name" value="CYCLIN-D-BINDING MYB-LIKE TRANSCRIPTION FACTOR 1"/>
    <property type="match status" value="1"/>
</dbReference>
<name>A0AAV9WS18_9PEZI</name>
<evidence type="ECO:0000259" key="6">
    <source>
        <dbReference type="PROSITE" id="PS50090"/>
    </source>
</evidence>
<dbReference type="Proteomes" id="UP001365542">
    <property type="component" value="Unassembled WGS sequence"/>
</dbReference>
<protein>
    <recommendedName>
        <fullName evidence="10">DNA-binding protein REB1</fullName>
    </recommendedName>
</protein>
<sequence length="888" mass="101529">MLKRVWDYVSGSQPSTPQKESQSQSQSQPLPRSSPLSPPRSKAKVKESRRVQEEKEEEERGADIDMPTNTDINMPSSPLRPSSRGGKHTDTITHHSSSKSKKHKQKSSKQTPRSISVEEDDVEVEVPATAEPAEEDVEIVEEEIPFDDDIPQKSAKKRKRELEADGSTKKKKKKSGETVTLNGTLHLGNSHHSEEQTVEQDTLPIEPAVVQETPKKRKHDKKKKPKDPKPREQTPEAVQNEQPKENYDVQMAESSVEPEPQPQPSKKASKSRALHTFNNPPPKVIIPTPIDDLHHNSKGVPAPPLPERFTTGAYSSSEDALIHAVIHKYCAVNIPSLSRSEFIEKIWSANGSKTDFWNVLLHNLPTRSRESLYCHVKRMYHNFEERGKWTEEQDDELRTLVAQKGTKWSVIAKDLNRMPEDLRDRWKNYLVCGSKRRRDHWEAHEEVALKKVMDDMLAVIVKGHEEAGTLVLAERDGETAEERVRRLEEEKWHHREEVDWGIASEKMGYTRSRMQCLWKAKGMWKKETAVPEDASVKPIPKRVRKDKKEATKPKKDKKEATKSKKGKNEGETAKKGKKQAPAVEQEEEEEEEEEEEDTSPALQEAKKMKPGDYLFLMQRILSQSYDRLETVDWDKIASMDPIKYFTAEQFKVGFHHYIRDNNPQRDDLRSFITKQIDEMKDLPMSLRGQRFKGDPGPKATPRAPAPVVENHRSTTPELSGPDPKPTFRARKSSKHAVVDHDKPIHSPSNPFVTRSPPEQRGGPSSPSTARKNKEKREKREASSASKEKKTKSPKESKTKSPKKKYISAEYLSDTDTDEEENEVAKENDGQEDIEEVEEEEQPRNKNLRTGADEIEDSTSQEEEMQESGLEADDEMGQSEQFGQVRRRR</sequence>
<proteinExistence type="predicted"/>
<keyword evidence="9" id="KW-1185">Reference proteome</keyword>
<dbReference type="PROSITE" id="PS51294">
    <property type="entry name" value="HTH_MYB"/>
    <property type="match status" value="1"/>
</dbReference>
<feature type="compositionally biased region" description="Basic residues" evidence="5">
    <location>
        <begin position="96"/>
        <end position="107"/>
    </location>
</feature>
<evidence type="ECO:0000256" key="5">
    <source>
        <dbReference type="SAM" id="MobiDB-lite"/>
    </source>
</evidence>
<evidence type="ECO:0000256" key="3">
    <source>
        <dbReference type="ARBA" id="ARBA00023242"/>
    </source>
</evidence>
<dbReference type="GO" id="GO:0003700">
    <property type="term" value="F:DNA-binding transcription factor activity"/>
    <property type="evidence" value="ECO:0007669"/>
    <property type="project" value="TreeGrafter"/>
</dbReference>
<accession>A0AAV9WS18</accession>
<feature type="region of interest" description="Disordered" evidence="5">
    <location>
        <begin position="527"/>
        <end position="606"/>
    </location>
</feature>
<gene>
    <name evidence="8" type="ORF">TWF694_005829</name>
</gene>
<keyword evidence="4" id="KW-0175">Coiled coil</keyword>
<organism evidence="8 9">
    <name type="scientific">Orbilia ellipsospora</name>
    <dbReference type="NCBI Taxonomy" id="2528407"/>
    <lineage>
        <taxon>Eukaryota</taxon>
        <taxon>Fungi</taxon>
        <taxon>Dikarya</taxon>
        <taxon>Ascomycota</taxon>
        <taxon>Pezizomycotina</taxon>
        <taxon>Orbiliomycetes</taxon>
        <taxon>Orbiliales</taxon>
        <taxon>Orbiliaceae</taxon>
        <taxon>Orbilia</taxon>
    </lineage>
</organism>
<evidence type="ECO:0000313" key="8">
    <source>
        <dbReference type="EMBL" id="KAK6524169.1"/>
    </source>
</evidence>
<dbReference type="PROSITE" id="PS50090">
    <property type="entry name" value="MYB_LIKE"/>
    <property type="match status" value="1"/>
</dbReference>
<feature type="compositionally biased region" description="Basic residues" evidence="5">
    <location>
        <begin position="215"/>
        <end position="226"/>
    </location>
</feature>
<dbReference type="CDD" id="cd00167">
    <property type="entry name" value="SANT"/>
    <property type="match status" value="1"/>
</dbReference>
<evidence type="ECO:0000313" key="9">
    <source>
        <dbReference type="Proteomes" id="UP001365542"/>
    </source>
</evidence>
<evidence type="ECO:0000256" key="1">
    <source>
        <dbReference type="ARBA" id="ARBA00004123"/>
    </source>
</evidence>
<dbReference type="InterPro" id="IPR001005">
    <property type="entry name" value="SANT/Myb"/>
</dbReference>
<comment type="subcellular location">
    <subcellularLocation>
        <location evidence="1">Nucleus</location>
    </subcellularLocation>
</comment>
<evidence type="ECO:0008006" key="10">
    <source>
        <dbReference type="Google" id="ProtNLM"/>
    </source>
</evidence>
<feature type="domain" description="HTH myb-type" evidence="7">
    <location>
        <begin position="386"/>
        <end position="434"/>
    </location>
</feature>
<feature type="region of interest" description="Disordered" evidence="5">
    <location>
        <begin position="1"/>
        <end position="286"/>
    </location>
</feature>
<dbReference type="GO" id="GO:0005634">
    <property type="term" value="C:nucleus"/>
    <property type="evidence" value="ECO:0007669"/>
    <property type="project" value="UniProtKB-SubCell"/>
</dbReference>
<dbReference type="Pfam" id="PF13921">
    <property type="entry name" value="Myb_DNA-bind_6"/>
    <property type="match status" value="1"/>
</dbReference>
<dbReference type="InterPro" id="IPR051651">
    <property type="entry name" value="DMTF1_DNA-bind_reg"/>
</dbReference>
<dbReference type="Gene3D" id="1.10.10.60">
    <property type="entry name" value="Homeodomain-like"/>
    <property type="match status" value="1"/>
</dbReference>
<evidence type="ECO:0000256" key="4">
    <source>
        <dbReference type="SAM" id="Coils"/>
    </source>
</evidence>
<feature type="domain" description="Myb-like" evidence="6">
    <location>
        <begin position="386"/>
        <end position="430"/>
    </location>
</feature>
<feature type="compositionally biased region" description="Basic and acidic residues" evidence="5">
    <location>
        <begin position="774"/>
        <end position="798"/>
    </location>
</feature>
<feature type="compositionally biased region" description="Basic and acidic residues" evidence="5">
    <location>
        <begin position="44"/>
        <end position="53"/>
    </location>
</feature>
<feature type="compositionally biased region" description="Low complexity" evidence="5">
    <location>
        <begin position="75"/>
        <end position="84"/>
    </location>
</feature>
<feature type="compositionally biased region" description="Acidic residues" evidence="5">
    <location>
        <begin position="812"/>
        <end position="821"/>
    </location>
</feature>
<dbReference type="InterPro" id="IPR009057">
    <property type="entry name" value="Homeodomain-like_sf"/>
</dbReference>
<feature type="compositionally biased region" description="Acidic residues" evidence="5">
    <location>
        <begin position="584"/>
        <end position="598"/>
    </location>
</feature>
<dbReference type="PANTHER" id="PTHR46380:SF2">
    <property type="entry name" value="CYCLIN-D-BINDING MYB-LIKE TRANSCRIPTION FACTOR 1"/>
    <property type="match status" value="1"/>
</dbReference>